<evidence type="ECO:0000313" key="2">
    <source>
        <dbReference type="EMBL" id="KJH41043.1"/>
    </source>
</evidence>
<evidence type="ECO:0000313" key="3">
    <source>
        <dbReference type="Proteomes" id="UP000053766"/>
    </source>
</evidence>
<reference evidence="2 3" key="1">
    <citation type="submission" date="2013-11" db="EMBL/GenBank/DDBJ databases">
        <title>Draft genome of the bovine lungworm Dictyocaulus viviparus.</title>
        <authorList>
            <person name="Mitreva M."/>
        </authorList>
    </citation>
    <scope>NUCLEOTIDE SEQUENCE [LARGE SCALE GENOMIC DNA]</scope>
    <source>
        <strain evidence="2 3">HannoverDv2000</strain>
    </source>
</reference>
<feature type="compositionally biased region" description="Polar residues" evidence="1">
    <location>
        <begin position="180"/>
        <end position="189"/>
    </location>
</feature>
<reference evidence="3" key="2">
    <citation type="journal article" date="2016" name="Sci. Rep.">
        <title>Dictyocaulus viviparus genome, variome and transcriptome elucidate lungworm biology and support future intervention.</title>
        <authorList>
            <person name="McNulty S.N."/>
            <person name="Strube C."/>
            <person name="Rosa B.A."/>
            <person name="Martin J.C."/>
            <person name="Tyagi R."/>
            <person name="Choi Y.J."/>
            <person name="Wang Q."/>
            <person name="Hallsworth Pepin K."/>
            <person name="Zhang X."/>
            <person name="Ozersky P."/>
            <person name="Wilson R.K."/>
            <person name="Sternberg P.W."/>
            <person name="Gasser R.B."/>
            <person name="Mitreva M."/>
        </authorList>
    </citation>
    <scope>NUCLEOTIDE SEQUENCE [LARGE SCALE GENOMIC DNA]</scope>
    <source>
        <strain evidence="3">HannoverDv2000</strain>
    </source>
</reference>
<dbReference type="AlphaFoldDB" id="A0A0D8X907"/>
<proteinExistence type="predicted"/>
<evidence type="ECO:0000256" key="1">
    <source>
        <dbReference type="SAM" id="MobiDB-lite"/>
    </source>
</evidence>
<protein>
    <submittedName>
        <fullName evidence="2">Uncharacterized protein</fullName>
    </submittedName>
</protein>
<feature type="compositionally biased region" description="Polar residues" evidence="1">
    <location>
        <begin position="196"/>
        <end position="207"/>
    </location>
</feature>
<dbReference type="OrthoDB" id="5877407at2759"/>
<keyword evidence="3" id="KW-1185">Reference proteome</keyword>
<organism evidence="2 3">
    <name type="scientific">Dictyocaulus viviparus</name>
    <name type="common">Bovine lungworm</name>
    <dbReference type="NCBI Taxonomy" id="29172"/>
    <lineage>
        <taxon>Eukaryota</taxon>
        <taxon>Metazoa</taxon>
        <taxon>Ecdysozoa</taxon>
        <taxon>Nematoda</taxon>
        <taxon>Chromadorea</taxon>
        <taxon>Rhabditida</taxon>
        <taxon>Rhabditina</taxon>
        <taxon>Rhabditomorpha</taxon>
        <taxon>Strongyloidea</taxon>
        <taxon>Metastrongylidae</taxon>
        <taxon>Dictyocaulus</taxon>
    </lineage>
</organism>
<name>A0A0D8X907_DICVI</name>
<dbReference type="EMBL" id="KN716923">
    <property type="protein sequence ID" value="KJH41043.1"/>
    <property type="molecule type" value="Genomic_DNA"/>
</dbReference>
<gene>
    <name evidence="2" type="ORF">DICVIV_12991</name>
</gene>
<accession>A0A0D8X907</accession>
<sequence length="207" mass="23686">MRRIAPSWYTQSTYSLNIIPEEHIPPVDYNILAHSDGKVVMRRRQGRGHSIFEDKPRFLMKFDSLKSKKGDIINNDTADLLDRKAKRLATSAYNLNHTSQLVVIERPLKQYESKTNLSLDVRRSCNEILLPGSSSDKLTQICCDGNSTGPQRFAQFISKPFRNIPLKRTKSVSKLERSTQPHFKNSSETMRVIGANSDQTEQYRATN</sequence>
<feature type="region of interest" description="Disordered" evidence="1">
    <location>
        <begin position="177"/>
        <end position="207"/>
    </location>
</feature>
<dbReference type="Proteomes" id="UP000053766">
    <property type="component" value="Unassembled WGS sequence"/>
</dbReference>